<dbReference type="PANTHER" id="PTHR30363">
    <property type="entry name" value="HTH-TYPE TRANSCRIPTIONAL REGULATOR SRLR-RELATED"/>
    <property type="match status" value="1"/>
</dbReference>
<dbReference type="InterPro" id="IPR050313">
    <property type="entry name" value="Carb_Metab_HTH_regulators"/>
</dbReference>
<accession>A0A1D3TRY5</accession>
<dbReference type="Pfam" id="PF00455">
    <property type="entry name" value="DeoRC"/>
    <property type="match status" value="1"/>
</dbReference>
<dbReference type="SMART" id="SM01134">
    <property type="entry name" value="DeoRC"/>
    <property type="match status" value="1"/>
</dbReference>
<proteinExistence type="predicted"/>
<evidence type="ECO:0000313" key="6">
    <source>
        <dbReference type="Proteomes" id="UP000199315"/>
    </source>
</evidence>
<dbReference type="InterPro" id="IPR037171">
    <property type="entry name" value="NagB/RpiA_transferase-like"/>
</dbReference>
<dbReference type="AlphaFoldDB" id="A0A1D3TRY5"/>
<name>A0A1D3TRY5_9FIRM</name>
<dbReference type="InterPro" id="IPR014036">
    <property type="entry name" value="DeoR-like_C"/>
</dbReference>
<gene>
    <name evidence="5" type="ORF">SAMN05421730_100570</name>
</gene>
<evidence type="ECO:0000256" key="3">
    <source>
        <dbReference type="ARBA" id="ARBA00023163"/>
    </source>
</evidence>
<dbReference type="GO" id="GO:0003677">
    <property type="term" value="F:DNA binding"/>
    <property type="evidence" value="ECO:0007669"/>
    <property type="project" value="UniProtKB-KW"/>
</dbReference>
<dbReference type="InterPro" id="IPR018356">
    <property type="entry name" value="Tscrpt_reg_HTH_DeoR_CS"/>
</dbReference>
<evidence type="ECO:0000313" key="5">
    <source>
        <dbReference type="EMBL" id="SCP96540.1"/>
    </source>
</evidence>
<dbReference type="SUPFAM" id="SSF46785">
    <property type="entry name" value="Winged helix' DNA-binding domain"/>
    <property type="match status" value="1"/>
</dbReference>
<dbReference type="InterPro" id="IPR036388">
    <property type="entry name" value="WH-like_DNA-bd_sf"/>
</dbReference>
<keyword evidence="6" id="KW-1185">Reference proteome</keyword>
<dbReference type="PRINTS" id="PR00037">
    <property type="entry name" value="HTHLACR"/>
</dbReference>
<dbReference type="InterPro" id="IPR001034">
    <property type="entry name" value="DeoR_HTH"/>
</dbReference>
<sequence>MKKKRSIVDNRRNSILEELRANGEIKADALAKKYQVTPLTIRRDLQWLEDNNKIERFYGGAVLADKETASVDEVDECKNMIAKYAASLVEDGDSIYINTSMTALRMIEYLGNKRVTVITNNGRVFAMKIPESIQVIITGGELRYPKYAMVGNFAQRNLGKVTVKKSFLGCSGLTAEKGMTTEIMNEAPINSMMVKNVAGAAYILADHTKIGVDSSFVSVGTENITHVITDEKASEEELEKLRERRIKVIQVKKQ</sequence>
<protein>
    <submittedName>
        <fullName evidence="5">DNA-binding transcriptional regulator of sugar metabolism, DeoR/GlpR family</fullName>
    </submittedName>
</protein>
<evidence type="ECO:0000256" key="2">
    <source>
        <dbReference type="ARBA" id="ARBA00023125"/>
    </source>
</evidence>
<dbReference type="OrthoDB" id="9797223at2"/>
<reference evidence="5 6" key="1">
    <citation type="submission" date="2016-09" db="EMBL/GenBank/DDBJ databases">
        <authorList>
            <person name="Capua I."/>
            <person name="De Benedictis P."/>
            <person name="Joannis T."/>
            <person name="Lombin L.H."/>
            <person name="Cattoli G."/>
        </authorList>
    </citation>
    <scope>NUCLEOTIDE SEQUENCE [LARGE SCALE GENOMIC DNA]</scope>
    <source>
        <strain evidence="5 6">GluBS11</strain>
    </source>
</reference>
<evidence type="ECO:0000256" key="1">
    <source>
        <dbReference type="ARBA" id="ARBA00023015"/>
    </source>
</evidence>
<dbReference type="Gene3D" id="3.40.50.1360">
    <property type="match status" value="1"/>
</dbReference>
<keyword evidence="2 5" id="KW-0238">DNA-binding</keyword>
<dbReference type="PROSITE" id="PS51000">
    <property type="entry name" value="HTH_DEOR_2"/>
    <property type="match status" value="1"/>
</dbReference>
<dbReference type="Gene3D" id="1.10.10.10">
    <property type="entry name" value="Winged helix-like DNA-binding domain superfamily/Winged helix DNA-binding domain"/>
    <property type="match status" value="1"/>
</dbReference>
<dbReference type="STRING" id="1619234.SAMN05421730_100570"/>
<keyword evidence="3" id="KW-0804">Transcription</keyword>
<dbReference type="Pfam" id="PF08220">
    <property type="entry name" value="HTH_DeoR"/>
    <property type="match status" value="1"/>
</dbReference>
<dbReference type="SMART" id="SM00420">
    <property type="entry name" value="HTH_DEOR"/>
    <property type="match status" value="1"/>
</dbReference>
<dbReference type="GO" id="GO:0003700">
    <property type="term" value="F:DNA-binding transcription factor activity"/>
    <property type="evidence" value="ECO:0007669"/>
    <property type="project" value="InterPro"/>
</dbReference>
<feature type="domain" description="HTH deoR-type" evidence="4">
    <location>
        <begin position="8"/>
        <end position="63"/>
    </location>
</feature>
<dbReference type="EMBL" id="FMKA01000005">
    <property type="protein sequence ID" value="SCP96540.1"/>
    <property type="molecule type" value="Genomic_DNA"/>
</dbReference>
<organism evidence="5 6">
    <name type="scientific">Anaerobium acetethylicum</name>
    <dbReference type="NCBI Taxonomy" id="1619234"/>
    <lineage>
        <taxon>Bacteria</taxon>
        <taxon>Bacillati</taxon>
        <taxon>Bacillota</taxon>
        <taxon>Clostridia</taxon>
        <taxon>Lachnospirales</taxon>
        <taxon>Lachnospiraceae</taxon>
        <taxon>Anaerobium</taxon>
    </lineage>
</organism>
<dbReference type="SUPFAM" id="SSF100950">
    <property type="entry name" value="NagB/RpiA/CoA transferase-like"/>
    <property type="match status" value="1"/>
</dbReference>
<dbReference type="RefSeq" id="WP_091231867.1">
    <property type="nucleotide sequence ID" value="NZ_FMKA01000005.1"/>
</dbReference>
<evidence type="ECO:0000259" key="4">
    <source>
        <dbReference type="PROSITE" id="PS51000"/>
    </source>
</evidence>
<dbReference type="InterPro" id="IPR036390">
    <property type="entry name" value="WH_DNA-bd_sf"/>
</dbReference>
<keyword evidence="1" id="KW-0805">Transcription regulation</keyword>
<dbReference type="Proteomes" id="UP000199315">
    <property type="component" value="Unassembled WGS sequence"/>
</dbReference>
<dbReference type="PROSITE" id="PS00894">
    <property type="entry name" value="HTH_DEOR_1"/>
    <property type="match status" value="1"/>
</dbReference>
<dbReference type="PANTHER" id="PTHR30363:SF44">
    <property type="entry name" value="AGA OPERON TRANSCRIPTIONAL REPRESSOR-RELATED"/>
    <property type="match status" value="1"/>
</dbReference>